<dbReference type="PANTHER" id="PTHR11895:SF7">
    <property type="entry name" value="GLUTAMYL-TRNA(GLN) AMIDOTRANSFERASE SUBUNIT A, MITOCHONDRIAL"/>
    <property type="match status" value="1"/>
</dbReference>
<comment type="caution">
    <text evidence="3">The sequence shown here is derived from an EMBL/GenBank/DDBJ whole genome shotgun (WGS) entry which is preliminary data.</text>
</comment>
<dbReference type="Gene3D" id="3.90.1300.10">
    <property type="entry name" value="Amidase signature (AS) domain"/>
    <property type="match status" value="1"/>
</dbReference>
<sequence length="475" mass="51911">MAIDHLTATELIDHYKDRTLSPVEVTDKLFQHIHNQNPDLNAFVTLNEEAARRKAKKAEEAYRTGKNIGALEGVPVAIKDLTNTKGLRTTYGSPLYKNHMPNRDATVVKRLKAAGAIIMGKTNSPEFGYKATTDNPLFGATRNPWQLDTNAGGSSGGSASAVAAGLVPLAEGSDGGGSIRIPAALCGVYGFKPTYGRVPYDNHLDGLFGTHEPFLHYGTLSRSAKDAALMYDVIKGYAANDPFSLPDNGVSASATLDHAFNRPLKIGWTLDFGMYEVDKQVATVFRQAIDHLKSSGMNIEAVQVDFKMTLNAYIDFFERLWTAGLAADLQNAAREHPEAFSKGLLDMIDRGSQLSAVEFKRLEKTRADVWHHMLGIFSNYDLLLSPTLATPAFHWEWDGPPTINGKPIKADADWVMTQVYNLTGTPAISIPIGLTADGLPVGLQAAAGRLQDEFLLRFAYFYEQNFPTLSSVNAR</sequence>
<evidence type="ECO:0000259" key="2">
    <source>
        <dbReference type="Pfam" id="PF01425"/>
    </source>
</evidence>
<dbReference type="PROSITE" id="PS00571">
    <property type="entry name" value="AMIDASES"/>
    <property type="match status" value="1"/>
</dbReference>
<dbReference type="Proteomes" id="UP001596022">
    <property type="component" value="Unassembled WGS sequence"/>
</dbReference>
<comment type="similarity">
    <text evidence="1">Belongs to the amidase family.</text>
</comment>
<dbReference type="PANTHER" id="PTHR11895">
    <property type="entry name" value="TRANSAMIDASE"/>
    <property type="match status" value="1"/>
</dbReference>
<evidence type="ECO:0000256" key="1">
    <source>
        <dbReference type="ARBA" id="ARBA00009199"/>
    </source>
</evidence>
<dbReference type="RefSeq" id="WP_376845322.1">
    <property type="nucleotide sequence ID" value="NZ_JBHSFW010000001.1"/>
</dbReference>
<protein>
    <submittedName>
        <fullName evidence="3">Amidase</fullName>
    </submittedName>
</protein>
<keyword evidence="4" id="KW-1185">Reference proteome</keyword>
<dbReference type="InterPro" id="IPR000120">
    <property type="entry name" value="Amidase"/>
</dbReference>
<evidence type="ECO:0000313" key="4">
    <source>
        <dbReference type="Proteomes" id="UP001596022"/>
    </source>
</evidence>
<accession>A0ABV9GJS2</accession>
<evidence type="ECO:0000313" key="3">
    <source>
        <dbReference type="EMBL" id="MFC4618326.1"/>
    </source>
</evidence>
<feature type="domain" description="Amidase" evidence="2">
    <location>
        <begin position="24"/>
        <end position="456"/>
    </location>
</feature>
<organism evidence="3 4">
    <name type="scientific">Camelliibacillus cellulosilyticus</name>
    <dbReference type="NCBI Taxonomy" id="2174486"/>
    <lineage>
        <taxon>Bacteria</taxon>
        <taxon>Bacillati</taxon>
        <taxon>Bacillota</taxon>
        <taxon>Bacilli</taxon>
        <taxon>Bacillales</taxon>
        <taxon>Sporolactobacillaceae</taxon>
        <taxon>Camelliibacillus</taxon>
    </lineage>
</organism>
<reference evidence="4" key="1">
    <citation type="journal article" date="2019" name="Int. J. Syst. Evol. Microbiol.">
        <title>The Global Catalogue of Microorganisms (GCM) 10K type strain sequencing project: providing services to taxonomists for standard genome sequencing and annotation.</title>
        <authorList>
            <consortium name="The Broad Institute Genomics Platform"/>
            <consortium name="The Broad Institute Genome Sequencing Center for Infectious Disease"/>
            <person name="Wu L."/>
            <person name="Ma J."/>
        </authorList>
    </citation>
    <scope>NUCLEOTIDE SEQUENCE [LARGE SCALE GENOMIC DNA]</scope>
    <source>
        <strain evidence="4">CGMCC 1.16306</strain>
    </source>
</reference>
<dbReference type="InterPro" id="IPR036928">
    <property type="entry name" value="AS_sf"/>
</dbReference>
<dbReference type="InterPro" id="IPR020556">
    <property type="entry name" value="Amidase_CS"/>
</dbReference>
<proteinExistence type="inferred from homology"/>
<gene>
    <name evidence="3" type="ORF">ACFO4N_06225</name>
</gene>
<dbReference type="Pfam" id="PF01425">
    <property type="entry name" value="Amidase"/>
    <property type="match status" value="1"/>
</dbReference>
<dbReference type="SUPFAM" id="SSF75304">
    <property type="entry name" value="Amidase signature (AS) enzymes"/>
    <property type="match status" value="1"/>
</dbReference>
<dbReference type="InterPro" id="IPR023631">
    <property type="entry name" value="Amidase_dom"/>
</dbReference>
<name>A0ABV9GJS2_9BACL</name>
<dbReference type="EMBL" id="JBHSFW010000001">
    <property type="protein sequence ID" value="MFC4618326.1"/>
    <property type="molecule type" value="Genomic_DNA"/>
</dbReference>